<feature type="compositionally biased region" description="Polar residues" evidence="1">
    <location>
        <begin position="399"/>
        <end position="408"/>
    </location>
</feature>
<accession>A0A7S7NQJ3</accession>
<dbReference type="AlphaFoldDB" id="A0A7S7NQJ3"/>
<sequence>MYINSWNIFLSTLLQEIGNKPTGLGEKKKRFQEFAEGLGVCNRVPLLLYAYDEYRRLSAVGDSFSSRPVEVSCYSILISSILEAGIKPDQAQAVEILSRSHHNCGHGSDVEPPVRLAEQAFKNQPYSTALYDATAAYKETLRPTRSSTAQNVKRKLSWILWHDPRNVERNCYTSRMQSDIHNMASETAFRWQWLLRHSTTGLSGAGGKSWLKEGRKRLALLGESEFLARLDEWITVPDQRVKITPTGSCFLRLLVWYGSLLHEDRSLPILVRLANVRWLHPEPATKVISALAWLLRTSGTEGFRPEIEAICRAWSTESIEVERLKTIHFPIQSQMDQSADQEVARRTNDLLEEQAGQAFSMLNTIAAQTGAHVDTVLEYWRIRQAVTQRETPEDVPVPTQESAGSGEN</sequence>
<evidence type="ECO:0000313" key="3">
    <source>
        <dbReference type="Proteomes" id="UP000593892"/>
    </source>
</evidence>
<proteinExistence type="predicted"/>
<keyword evidence="3" id="KW-1185">Reference proteome</keyword>
<gene>
    <name evidence="2" type="ORF">IRI77_32695</name>
</gene>
<organism evidence="2 3">
    <name type="scientific">Paludibaculum fermentans</name>
    <dbReference type="NCBI Taxonomy" id="1473598"/>
    <lineage>
        <taxon>Bacteria</taxon>
        <taxon>Pseudomonadati</taxon>
        <taxon>Acidobacteriota</taxon>
        <taxon>Terriglobia</taxon>
        <taxon>Bryobacterales</taxon>
        <taxon>Bryobacteraceae</taxon>
        <taxon>Paludibaculum</taxon>
    </lineage>
</organism>
<dbReference type="EMBL" id="CP063849">
    <property type="protein sequence ID" value="QOY87464.1"/>
    <property type="molecule type" value="Genomic_DNA"/>
</dbReference>
<protein>
    <submittedName>
        <fullName evidence="2">Uncharacterized protein</fullName>
    </submittedName>
</protein>
<dbReference type="RefSeq" id="WP_194449133.1">
    <property type="nucleotide sequence ID" value="NZ_CP063849.1"/>
</dbReference>
<evidence type="ECO:0000313" key="2">
    <source>
        <dbReference type="EMBL" id="QOY87464.1"/>
    </source>
</evidence>
<evidence type="ECO:0000256" key="1">
    <source>
        <dbReference type="SAM" id="MobiDB-lite"/>
    </source>
</evidence>
<name>A0A7S7NQJ3_PALFE</name>
<feature type="region of interest" description="Disordered" evidence="1">
    <location>
        <begin position="388"/>
        <end position="408"/>
    </location>
</feature>
<dbReference type="Proteomes" id="UP000593892">
    <property type="component" value="Chromosome"/>
</dbReference>
<reference evidence="2 3" key="1">
    <citation type="submission" date="2020-10" db="EMBL/GenBank/DDBJ databases">
        <title>Complete genome sequence of Paludibaculum fermentans P105T, a facultatively anaerobic acidobacterium capable of dissimilatory Fe(III) reduction.</title>
        <authorList>
            <person name="Dedysh S.N."/>
            <person name="Beletsky A.V."/>
            <person name="Kulichevskaya I.S."/>
            <person name="Mardanov A.V."/>
            <person name="Ravin N.V."/>
        </authorList>
    </citation>
    <scope>NUCLEOTIDE SEQUENCE [LARGE SCALE GENOMIC DNA]</scope>
    <source>
        <strain evidence="2 3">P105</strain>
    </source>
</reference>
<dbReference type="KEGG" id="pfer:IRI77_32695"/>